<sequence>MTTSLPYNNDNNIFVNLPILLIEKIETVDHQAGDFLARFGVATEFSQQKSRLAQFSKGSSLLHTQDSEELELYVTEGITTIPIHNQVTRLKLIVTAGTPDPSQSSVNVFDCSSLENLRSLSIIFDYQQFTQQLCRLIARQNSLERLWLLDKEDVNENNNLFIVEVLTTIMENGETSKIEHLSTDYLVRTDELVFLKTFMDRSIFLNEFICVMQYHESMETFNNLCDYMKGYNITRYFNNRIKISRILY</sequence>
<name>D3BCQ3_HETP5</name>
<proteinExistence type="predicted"/>
<dbReference type="InParanoid" id="D3BCQ3"/>
<dbReference type="EMBL" id="ADBJ01000028">
    <property type="protein sequence ID" value="EFA80695.1"/>
    <property type="molecule type" value="Genomic_DNA"/>
</dbReference>
<protein>
    <submittedName>
        <fullName evidence="1">Uncharacterized protein</fullName>
    </submittedName>
</protein>
<evidence type="ECO:0000313" key="1">
    <source>
        <dbReference type="EMBL" id="EFA80695.1"/>
    </source>
</evidence>
<dbReference type="GeneID" id="31361762"/>
<gene>
    <name evidence="1" type="ORF">PPL_06279</name>
</gene>
<organism evidence="1 2">
    <name type="scientific">Heterostelium pallidum (strain ATCC 26659 / Pp 5 / PN500)</name>
    <name type="common">Cellular slime mold</name>
    <name type="synonym">Polysphondylium pallidum</name>
    <dbReference type="NCBI Taxonomy" id="670386"/>
    <lineage>
        <taxon>Eukaryota</taxon>
        <taxon>Amoebozoa</taxon>
        <taxon>Evosea</taxon>
        <taxon>Eumycetozoa</taxon>
        <taxon>Dictyostelia</taxon>
        <taxon>Acytosteliales</taxon>
        <taxon>Acytosteliaceae</taxon>
        <taxon>Heterostelium</taxon>
    </lineage>
</organism>
<dbReference type="RefSeq" id="XP_020432815.1">
    <property type="nucleotide sequence ID" value="XM_020577141.1"/>
</dbReference>
<dbReference type="AlphaFoldDB" id="D3BCQ3"/>
<evidence type="ECO:0000313" key="2">
    <source>
        <dbReference type="Proteomes" id="UP000001396"/>
    </source>
</evidence>
<keyword evidence="2" id="KW-1185">Reference proteome</keyword>
<comment type="caution">
    <text evidence="1">The sequence shown here is derived from an EMBL/GenBank/DDBJ whole genome shotgun (WGS) entry which is preliminary data.</text>
</comment>
<accession>D3BCQ3</accession>
<reference evidence="1 2" key="1">
    <citation type="journal article" date="2011" name="Genome Res.">
        <title>Phylogeny-wide analysis of social amoeba genomes highlights ancient origins for complex intercellular communication.</title>
        <authorList>
            <person name="Heidel A.J."/>
            <person name="Lawal H.M."/>
            <person name="Felder M."/>
            <person name="Schilde C."/>
            <person name="Helps N.R."/>
            <person name="Tunggal B."/>
            <person name="Rivero F."/>
            <person name="John U."/>
            <person name="Schleicher M."/>
            <person name="Eichinger L."/>
            <person name="Platzer M."/>
            <person name="Noegel A.A."/>
            <person name="Schaap P."/>
            <person name="Gloeckner G."/>
        </authorList>
    </citation>
    <scope>NUCLEOTIDE SEQUENCE [LARGE SCALE GENOMIC DNA]</scope>
    <source>
        <strain evidence="2">ATCC 26659 / Pp 5 / PN500</strain>
    </source>
</reference>
<dbReference type="Proteomes" id="UP000001396">
    <property type="component" value="Unassembled WGS sequence"/>
</dbReference>